<accession>A0A9P0F6Q1</accession>
<feature type="region of interest" description="Disordered" evidence="1">
    <location>
        <begin position="370"/>
        <end position="418"/>
    </location>
</feature>
<feature type="compositionally biased region" description="Polar residues" evidence="1">
    <location>
        <begin position="276"/>
        <end position="293"/>
    </location>
</feature>
<name>A0A9P0F6Q1_BEMTA</name>
<dbReference type="Proteomes" id="UP001152759">
    <property type="component" value="Chromosome 5"/>
</dbReference>
<feature type="compositionally biased region" description="Basic and acidic residues" evidence="1">
    <location>
        <begin position="372"/>
        <end position="382"/>
    </location>
</feature>
<sequence length="418" mass="49450">MEKRPNINESLIPKERMEAEKRERQKEERDRAERKERVERMEAEKRERQKEERDRAERKERVERKEKERKERERQERKWREEEDRKAREKEERERKIKAEEERKAREKEEREKERKWREEEDRKAREKEERERKIKAEEERKAREKEERDKKAKEEEERKSEEERVRKLKEEEEKERKEQQEGGSKVKRRRKKLLPPKHADESIFMTISDSEPESPELIRSTHGYNVSGSQEEERLTDSQSQEIPRSQPNSAVVGEEPLVNRPSWEGKLIPGILSGTESEFPPNSESDVLAGASSSDYLSAEGASSITVVEEEAQGPALKKKKTCPRRDPVYQPRLQIHDSSGIVGLRTRSKKPSILEKQQAVLSQVRASFRHVDTEKDVGDKPVISEPPAHEASPPDADRHASKFERDPRLDKGPNN</sequence>
<gene>
    <name evidence="2" type="ORF">BEMITA_LOCUS8988</name>
</gene>
<feature type="compositionally biased region" description="Basic residues" evidence="1">
    <location>
        <begin position="186"/>
        <end position="196"/>
    </location>
</feature>
<feature type="region of interest" description="Disordered" evidence="1">
    <location>
        <begin position="1"/>
        <end position="259"/>
    </location>
</feature>
<evidence type="ECO:0000313" key="3">
    <source>
        <dbReference type="Proteomes" id="UP001152759"/>
    </source>
</evidence>
<evidence type="ECO:0000313" key="2">
    <source>
        <dbReference type="EMBL" id="CAH0390246.1"/>
    </source>
</evidence>
<evidence type="ECO:0000256" key="1">
    <source>
        <dbReference type="SAM" id="MobiDB-lite"/>
    </source>
</evidence>
<feature type="compositionally biased region" description="Polar residues" evidence="1">
    <location>
        <begin position="238"/>
        <end position="251"/>
    </location>
</feature>
<organism evidence="2 3">
    <name type="scientific">Bemisia tabaci</name>
    <name type="common">Sweetpotato whitefly</name>
    <name type="synonym">Aleurodes tabaci</name>
    <dbReference type="NCBI Taxonomy" id="7038"/>
    <lineage>
        <taxon>Eukaryota</taxon>
        <taxon>Metazoa</taxon>
        <taxon>Ecdysozoa</taxon>
        <taxon>Arthropoda</taxon>
        <taxon>Hexapoda</taxon>
        <taxon>Insecta</taxon>
        <taxon>Pterygota</taxon>
        <taxon>Neoptera</taxon>
        <taxon>Paraneoptera</taxon>
        <taxon>Hemiptera</taxon>
        <taxon>Sternorrhyncha</taxon>
        <taxon>Aleyrodoidea</taxon>
        <taxon>Aleyrodidae</taxon>
        <taxon>Aleyrodinae</taxon>
        <taxon>Bemisia</taxon>
    </lineage>
</organism>
<feature type="region of interest" description="Disordered" evidence="1">
    <location>
        <begin position="271"/>
        <end position="293"/>
    </location>
</feature>
<keyword evidence="3" id="KW-1185">Reference proteome</keyword>
<protein>
    <submittedName>
        <fullName evidence="2">Uncharacterized protein</fullName>
    </submittedName>
</protein>
<proteinExistence type="predicted"/>
<feature type="region of interest" description="Disordered" evidence="1">
    <location>
        <begin position="312"/>
        <end position="331"/>
    </location>
</feature>
<dbReference type="EMBL" id="OU963866">
    <property type="protein sequence ID" value="CAH0390246.1"/>
    <property type="molecule type" value="Genomic_DNA"/>
</dbReference>
<reference evidence="2" key="1">
    <citation type="submission" date="2021-12" db="EMBL/GenBank/DDBJ databases">
        <authorList>
            <person name="King R."/>
        </authorList>
    </citation>
    <scope>NUCLEOTIDE SEQUENCE</scope>
</reference>
<dbReference type="AlphaFoldDB" id="A0A9P0F6Q1"/>
<feature type="compositionally biased region" description="Basic and acidic residues" evidence="1">
    <location>
        <begin position="398"/>
        <end position="418"/>
    </location>
</feature>
<feature type="compositionally biased region" description="Basic and acidic residues" evidence="1">
    <location>
        <begin position="1"/>
        <end position="181"/>
    </location>
</feature>